<evidence type="ECO:0000256" key="5">
    <source>
        <dbReference type="ARBA" id="ARBA00022984"/>
    </source>
</evidence>
<evidence type="ECO:0000256" key="6">
    <source>
        <dbReference type="ARBA" id="ARBA00023316"/>
    </source>
</evidence>
<accession>X1U8U8</accession>
<feature type="transmembrane region" description="Helical" evidence="7">
    <location>
        <begin position="12"/>
        <end position="31"/>
    </location>
</feature>
<protein>
    <recommendedName>
        <fullName evidence="8">Peptidase S11 D-alanyl-D-alanine carboxypeptidase A N-terminal domain-containing protein</fullName>
    </recommendedName>
</protein>
<dbReference type="Pfam" id="PF00768">
    <property type="entry name" value="Peptidase_S11"/>
    <property type="match status" value="1"/>
</dbReference>
<gene>
    <name evidence="9" type="ORF">S12H4_37528</name>
</gene>
<dbReference type="AlphaFoldDB" id="X1U8U8"/>
<evidence type="ECO:0000256" key="4">
    <source>
        <dbReference type="ARBA" id="ARBA00022960"/>
    </source>
</evidence>
<dbReference type="InterPro" id="IPR018044">
    <property type="entry name" value="Peptidase_S11"/>
</dbReference>
<dbReference type="EMBL" id="BARW01022495">
    <property type="protein sequence ID" value="GAJ00017.1"/>
    <property type="molecule type" value="Genomic_DNA"/>
</dbReference>
<dbReference type="GO" id="GO:0071555">
    <property type="term" value="P:cell wall organization"/>
    <property type="evidence" value="ECO:0007669"/>
    <property type="project" value="UniProtKB-KW"/>
</dbReference>
<evidence type="ECO:0000256" key="3">
    <source>
        <dbReference type="ARBA" id="ARBA00022801"/>
    </source>
</evidence>
<evidence type="ECO:0000259" key="8">
    <source>
        <dbReference type="Pfam" id="PF00768"/>
    </source>
</evidence>
<feature type="domain" description="Peptidase S11 D-alanyl-D-alanine carboxypeptidase A N-terminal" evidence="8">
    <location>
        <begin position="49"/>
        <end position="267"/>
    </location>
</feature>
<comment type="similarity">
    <text evidence="1">Belongs to the peptidase S11 family.</text>
</comment>
<evidence type="ECO:0000256" key="1">
    <source>
        <dbReference type="ARBA" id="ARBA00007164"/>
    </source>
</evidence>
<keyword evidence="3" id="KW-0378">Hydrolase</keyword>
<sequence length="267" mass="29882">PSVLIYKNLKAYPIVVYLLIFLLLFSVLFFLNPDKVYGDSDDALYDDEIDIVAESAVIVDYETGDILWGKSSSKLMYPASTTKMLSSIVAIENIDNFEEIIKISKNASGRNHSAFRFRTGDKISLLDLLKAALIISHNNASIALAEYVSGNVEDFVKLMNIKAKEIGAKKSFFQNTNGLDDNFPHHKSTAIDLAKIASYCMKNKLFSEIVNTGEDTIKINDKEIEITNTNKLLNYDYIKGIKTGYTINAGFCRAVYSEKENLKLITV</sequence>
<feature type="non-terminal residue" evidence="9">
    <location>
        <position position="1"/>
    </location>
</feature>
<name>X1U8U8_9ZZZZ</name>
<keyword evidence="4" id="KW-0133">Cell shape</keyword>
<dbReference type="PANTHER" id="PTHR21581:SF6">
    <property type="entry name" value="TRAFFICKING PROTEIN PARTICLE COMPLEX SUBUNIT 12"/>
    <property type="match status" value="1"/>
</dbReference>
<evidence type="ECO:0000313" key="9">
    <source>
        <dbReference type="EMBL" id="GAJ00017.1"/>
    </source>
</evidence>
<organism evidence="9">
    <name type="scientific">marine sediment metagenome</name>
    <dbReference type="NCBI Taxonomy" id="412755"/>
    <lineage>
        <taxon>unclassified sequences</taxon>
        <taxon>metagenomes</taxon>
        <taxon>ecological metagenomes</taxon>
    </lineage>
</organism>
<dbReference type="PANTHER" id="PTHR21581">
    <property type="entry name" value="D-ALANYL-D-ALANINE CARBOXYPEPTIDASE"/>
    <property type="match status" value="1"/>
</dbReference>
<keyword evidence="5" id="KW-0573">Peptidoglycan synthesis</keyword>
<dbReference type="GO" id="GO:0006508">
    <property type="term" value="P:proteolysis"/>
    <property type="evidence" value="ECO:0007669"/>
    <property type="project" value="InterPro"/>
</dbReference>
<dbReference type="Gene3D" id="3.40.710.10">
    <property type="entry name" value="DD-peptidase/beta-lactamase superfamily"/>
    <property type="match status" value="1"/>
</dbReference>
<keyword evidence="7" id="KW-0812">Transmembrane</keyword>
<comment type="caution">
    <text evidence="9">The sequence shown here is derived from an EMBL/GenBank/DDBJ whole genome shotgun (WGS) entry which is preliminary data.</text>
</comment>
<dbReference type="SUPFAM" id="SSF56601">
    <property type="entry name" value="beta-lactamase/transpeptidase-like"/>
    <property type="match status" value="1"/>
</dbReference>
<keyword evidence="2" id="KW-0732">Signal</keyword>
<dbReference type="GO" id="GO:0009002">
    <property type="term" value="F:serine-type D-Ala-D-Ala carboxypeptidase activity"/>
    <property type="evidence" value="ECO:0007669"/>
    <property type="project" value="InterPro"/>
</dbReference>
<reference evidence="9" key="1">
    <citation type="journal article" date="2014" name="Front. Microbiol.">
        <title>High frequency of phylogenetically diverse reductive dehalogenase-homologous genes in deep subseafloor sedimentary metagenomes.</title>
        <authorList>
            <person name="Kawai M."/>
            <person name="Futagami T."/>
            <person name="Toyoda A."/>
            <person name="Takaki Y."/>
            <person name="Nishi S."/>
            <person name="Hori S."/>
            <person name="Arai W."/>
            <person name="Tsubouchi T."/>
            <person name="Morono Y."/>
            <person name="Uchiyama I."/>
            <person name="Ito T."/>
            <person name="Fujiyama A."/>
            <person name="Inagaki F."/>
            <person name="Takami H."/>
        </authorList>
    </citation>
    <scope>NUCLEOTIDE SEQUENCE</scope>
    <source>
        <strain evidence="9">Expedition CK06-06</strain>
    </source>
</reference>
<keyword evidence="7" id="KW-0472">Membrane</keyword>
<feature type="non-terminal residue" evidence="9">
    <location>
        <position position="267"/>
    </location>
</feature>
<proteinExistence type="inferred from homology"/>
<dbReference type="InterPro" id="IPR012338">
    <property type="entry name" value="Beta-lactam/transpept-like"/>
</dbReference>
<evidence type="ECO:0000256" key="2">
    <source>
        <dbReference type="ARBA" id="ARBA00022729"/>
    </source>
</evidence>
<dbReference type="GO" id="GO:0008360">
    <property type="term" value="P:regulation of cell shape"/>
    <property type="evidence" value="ECO:0007669"/>
    <property type="project" value="UniProtKB-KW"/>
</dbReference>
<dbReference type="GO" id="GO:0009252">
    <property type="term" value="P:peptidoglycan biosynthetic process"/>
    <property type="evidence" value="ECO:0007669"/>
    <property type="project" value="UniProtKB-KW"/>
</dbReference>
<dbReference type="InterPro" id="IPR001967">
    <property type="entry name" value="Peptidase_S11_N"/>
</dbReference>
<dbReference type="PRINTS" id="PR00725">
    <property type="entry name" value="DADACBPTASE1"/>
</dbReference>
<keyword evidence="7" id="KW-1133">Transmembrane helix</keyword>
<evidence type="ECO:0000256" key="7">
    <source>
        <dbReference type="SAM" id="Phobius"/>
    </source>
</evidence>
<keyword evidence="6" id="KW-0961">Cell wall biogenesis/degradation</keyword>